<dbReference type="SUPFAM" id="SSF51735">
    <property type="entry name" value="NAD(P)-binding Rossmann-fold domains"/>
    <property type="match status" value="1"/>
</dbReference>
<evidence type="ECO:0000313" key="4">
    <source>
        <dbReference type="EMBL" id="SFF63013.1"/>
    </source>
</evidence>
<evidence type="ECO:0000313" key="5">
    <source>
        <dbReference type="Proteomes" id="UP000198661"/>
    </source>
</evidence>
<evidence type="ECO:0000256" key="1">
    <source>
        <dbReference type="ARBA" id="ARBA00010928"/>
    </source>
</evidence>
<evidence type="ECO:0000259" key="3">
    <source>
        <dbReference type="Pfam" id="PF02894"/>
    </source>
</evidence>
<name>A0A1I2K9C1_9BACL</name>
<keyword evidence="5" id="KW-1185">Reference proteome</keyword>
<dbReference type="InterPro" id="IPR051450">
    <property type="entry name" value="Gfo/Idh/MocA_Oxidoreductases"/>
</dbReference>
<dbReference type="Pfam" id="PF01408">
    <property type="entry name" value="GFO_IDH_MocA"/>
    <property type="match status" value="1"/>
</dbReference>
<dbReference type="PANTHER" id="PTHR43377">
    <property type="entry name" value="BILIVERDIN REDUCTASE A"/>
    <property type="match status" value="1"/>
</dbReference>
<dbReference type="Gene3D" id="3.30.360.10">
    <property type="entry name" value="Dihydrodipicolinate Reductase, domain 2"/>
    <property type="match status" value="1"/>
</dbReference>
<dbReference type="Gene3D" id="3.40.50.720">
    <property type="entry name" value="NAD(P)-binding Rossmann-like Domain"/>
    <property type="match status" value="1"/>
</dbReference>
<comment type="similarity">
    <text evidence="1">Belongs to the Gfo/Idh/MocA family.</text>
</comment>
<dbReference type="Pfam" id="PF02894">
    <property type="entry name" value="GFO_IDH_MocA_C"/>
    <property type="match status" value="1"/>
</dbReference>
<evidence type="ECO:0000259" key="2">
    <source>
        <dbReference type="Pfam" id="PF01408"/>
    </source>
</evidence>
<dbReference type="OrthoDB" id="9781031at2"/>
<gene>
    <name evidence="4" type="ORF">SAMN04488025_10132</name>
</gene>
<feature type="domain" description="Gfo/Idh/MocA-like oxidoreductase N-terminal" evidence="2">
    <location>
        <begin position="6"/>
        <end position="126"/>
    </location>
</feature>
<dbReference type="InterPro" id="IPR000683">
    <property type="entry name" value="Gfo/Idh/MocA-like_OxRdtase_N"/>
</dbReference>
<dbReference type="PANTHER" id="PTHR43377:SF2">
    <property type="entry name" value="BINDING ROSSMANN FOLD OXIDOREDUCTASE, PUTATIVE (AFU_ORTHOLOGUE AFUA_4G00560)-RELATED"/>
    <property type="match status" value="1"/>
</dbReference>
<sequence>MKTLSAVVIGAGDRGMRAYAPYALKFPHELKIVGVAEINPKRREQFQKMYGLEDGACFSRWEDLLKQPRMADIAIICTQDRMHYQPTVRALEQGYHVLLEKPMSPDPAECIAMIRKAKEKGRFLTICHVLRYTPFWSAIKELIDEGKIGEVVSVQLNENVNYHHMAHSFVRGNWRRKDTSSPMILAKSCHDMDLLAWIVGAPCLRISSFGSLMHFREEHAPAGAPDYCLDGCPAEHECPYCAPRFYLEEGREEWAPKITEDLTNEGILKALRRGPYGRCVYRSDNDVVDHQVVSLEFEGGATAVFSMCGFTHDNTRTVQIMGTRGEIRGNLIEQRFTVYDFVTQNRMEVRVNAANAQHGGGDLGIIRQFLRDLRRHDKTESLTSARESLHSHMMAFAAEESRLNGGQVVELEAFVRRLEHQMPERLPRK</sequence>
<feature type="domain" description="Gfo/Idh/MocA-like oxidoreductase C-terminal" evidence="3">
    <location>
        <begin position="140"/>
        <end position="408"/>
    </location>
</feature>
<dbReference type="GO" id="GO:0000166">
    <property type="term" value="F:nucleotide binding"/>
    <property type="evidence" value="ECO:0007669"/>
    <property type="project" value="InterPro"/>
</dbReference>
<dbReference type="STRING" id="201973.SAMN04488025_10132"/>
<dbReference type="Proteomes" id="UP000198661">
    <property type="component" value="Unassembled WGS sequence"/>
</dbReference>
<reference evidence="4 5" key="1">
    <citation type="submission" date="2016-10" db="EMBL/GenBank/DDBJ databases">
        <authorList>
            <person name="de Groot N.N."/>
        </authorList>
    </citation>
    <scope>NUCLEOTIDE SEQUENCE [LARGE SCALE GENOMIC DNA]</scope>
    <source>
        <strain evidence="4 5">DSM 44945</strain>
    </source>
</reference>
<accession>A0A1I2K9C1</accession>
<dbReference type="AlphaFoldDB" id="A0A1I2K9C1"/>
<dbReference type="InterPro" id="IPR036291">
    <property type="entry name" value="NAD(P)-bd_dom_sf"/>
</dbReference>
<protein>
    <submittedName>
        <fullName evidence="4">Oxidoreductase family, C-terminal alpha/beta domain</fullName>
    </submittedName>
</protein>
<dbReference type="SUPFAM" id="SSF55347">
    <property type="entry name" value="Glyceraldehyde-3-phosphate dehydrogenase-like, C-terminal domain"/>
    <property type="match status" value="1"/>
</dbReference>
<dbReference type="EMBL" id="FOOK01000001">
    <property type="protein sequence ID" value="SFF63013.1"/>
    <property type="molecule type" value="Genomic_DNA"/>
</dbReference>
<proteinExistence type="inferred from homology"/>
<dbReference type="RefSeq" id="WP_092035303.1">
    <property type="nucleotide sequence ID" value="NZ_FOOK01000001.1"/>
</dbReference>
<dbReference type="InterPro" id="IPR004104">
    <property type="entry name" value="Gfo/Idh/MocA-like_OxRdtase_C"/>
</dbReference>
<organism evidence="4 5">
    <name type="scientific">Planifilum fulgidum</name>
    <dbReference type="NCBI Taxonomy" id="201973"/>
    <lineage>
        <taxon>Bacteria</taxon>
        <taxon>Bacillati</taxon>
        <taxon>Bacillota</taxon>
        <taxon>Bacilli</taxon>
        <taxon>Bacillales</taxon>
        <taxon>Thermoactinomycetaceae</taxon>
        <taxon>Planifilum</taxon>
    </lineage>
</organism>